<accession>A0A218W3S1</accession>
<evidence type="ECO:0000313" key="1">
    <source>
        <dbReference type="EMBL" id="OWM66891.1"/>
    </source>
</evidence>
<gene>
    <name evidence="1" type="ORF">CDL15_Pgr022004</name>
</gene>
<name>A0A218W3S1_PUNGR</name>
<protein>
    <submittedName>
        <fullName evidence="1">Uncharacterized protein</fullName>
    </submittedName>
</protein>
<reference evidence="2" key="1">
    <citation type="journal article" date="2017" name="Plant J.">
        <title>The pomegranate (Punica granatum L.) genome and the genomics of punicalagin biosynthesis.</title>
        <authorList>
            <person name="Qin G."/>
            <person name="Xu C."/>
            <person name="Ming R."/>
            <person name="Tang H."/>
            <person name="Guyot R."/>
            <person name="Kramer E.M."/>
            <person name="Hu Y."/>
            <person name="Yi X."/>
            <person name="Qi Y."/>
            <person name="Xu X."/>
            <person name="Gao Z."/>
            <person name="Pan H."/>
            <person name="Jian J."/>
            <person name="Tian Y."/>
            <person name="Yue Z."/>
            <person name="Xu Y."/>
        </authorList>
    </citation>
    <scope>NUCLEOTIDE SEQUENCE [LARGE SCALE GENOMIC DNA]</scope>
    <source>
        <strain evidence="2">cv. Dabenzi</strain>
    </source>
</reference>
<dbReference type="EMBL" id="MTKT01005504">
    <property type="protein sequence ID" value="OWM66891.1"/>
    <property type="molecule type" value="Genomic_DNA"/>
</dbReference>
<comment type="caution">
    <text evidence="1">The sequence shown here is derived from an EMBL/GenBank/DDBJ whole genome shotgun (WGS) entry which is preliminary data.</text>
</comment>
<sequence length="80" mass="8415">MSQCTSLGSAHRGWMTSEVVSVRTLNGCASVLVVDIARGGRLARSSSLIVLCDSLEGASWRGVLSKSMDVPTSEAMLDVD</sequence>
<dbReference type="Proteomes" id="UP000197138">
    <property type="component" value="Unassembled WGS sequence"/>
</dbReference>
<dbReference type="AlphaFoldDB" id="A0A218W3S1"/>
<organism evidence="1 2">
    <name type="scientific">Punica granatum</name>
    <name type="common">Pomegranate</name>
    <dbReference type="NCBI Taxonomy" id="22663"/>
    <lineage>
        <taxon>Eukaryota</taxon>
        <taxon>Viridiplantae</taxon>
        <taxon>Streptophyta</taxon>
        <taxon>Embryophyta</taxon>
        <taxon>Tracheophyta</taxon>
        <taxon>Spermatophyta</taxon>
        <taxon>Magnoliopsida</taxon>
        <taxon>eudicotyledons</taxon>
        <taxon>Gunneridae</taxon>
        <taxon>Pentapetalae</taxon>
        <taxon>rosids</taxon>
        <taxon>malvids</taxon>
        <taxon>Myrtales</taxon>
        <taxon>Lythraceae</taxon>
        <taxon>Punica</taxon>
    </lineage>
</organism>
<proteinExistence type="predicted"/>
<evidence type="ECO:0000313" key="2">
    <source>
        <dbReference type="Proteomes" id="UP000197138"/>
    </source>
</evidence>